<dbReference type="InterPro" id="IPR015421">
    <property type="entry name" value="PyrdxlP-dep_Trfase_major"/>
</dbReference>
<dbReference type="SUPFAM" id="SSF53383">
    <property type="entry name" value="PLP-dependent transferases"/>
    <property type="match status" value="1"/>
</dbReference>
<evidence type="ECO:0000256" key="2">
    <source>
        <dbReference type="ARBA" id="ARBA00009236"/>
    </source>
</evidence>
<dbReference type="GO" id="GO:0016620">
    <property type="term" value="F:oxidoreductase activity, acting on the aldehyde or oxo group of donors, NAD or NADP as acceptor"/>
    <property type="evidence" value="ECO:0007669"/>
    <property type="project" value="InterPro"/>
</dbReference>
<proteinExistence type="inferred from homology"/>
<dbReference type="Gene3D" id="3.40.605.10">
    <property type="entry name" value="Aldehyde Dehydrogenase, Chain A, domain 1"/>
    <property type="match status" value="1"/>
</dbReference>
<feature type="domain" description="Aminotransferase class V" evidence="9">
    <location>
        <begin position="16"/>
        <end position="259"/>
    </location>
</feature>
<gene>
    <name evidence="11" type="ORF">QBZ16_004730</name>
</gene>
<dbReference type="InterPro" id="IPR020578">
    <property type="entry name" value="Aminotrans_V_PyrdxlP_BS"/>
</dbReference>
<dbReference type="InterPro" id="IPR015590">
    <property type="entry name" value="Aldehyde_DH_dom"/>
</dbReference>
<evidence type="ECO:0000313" key="12">
    <source>
        <dbReference type="Proteomes" id="UP001255856"/>
    </source>
</evidence>
<evidence type="ECO:0000259" key="8">
    <source>
        <dbReference type="Pfam" id="PF00171"/>
    </source>
</evidence>
<dbReference type="PROSITE" id="PS00595">
    <property type="entry name" value="AA_TRANSFER_CLASS_5"/>
    <property type="match status" value="1"/>
</dbReference>
<dbReference type="Pfam" id="PF00171">
    <property type="entry name" value="Aldedh"/>
    <property type="match status" value="1"/>
</dbReference>
<dbReference type="Gene3D" id="3.40.50.720">
    <property type="entry name" value="NAD(P)-binding Rossmann-like Domain"/>
    <property type="match status" value="2"/>
</dbReference>
<dbReference type="Gene3D" id="3.90.1150.10">
    <property type="entry name" value="Aspartate Aminotransferase, domain 1"/>
    <property type="match status" value="1"/>
</dbReference>
<comment type="cofactor">
    <cofactor evidence="1 7">
        <name>pyridoxal 5'-phosphate</name>
        <dbReference type="ChEBI" id="CHEBI:597326"/>
    </cofactor>
</comment>
<evidence type="ECO:0000259" key="10">
    <source>
        <dbReference type="Pfam" id="PF02826"/>
    </source>
</evidence>
<keyword evidence="5" id="KW-0663">Pyridoxal phosphate</keyword>
<dbReference type="Pfam" id="PF02826">
    <property type="entry name" value="2-Hacid_dh_C"/>
    <property type="match status" value="1"/>
</dbReference>
<organism evidence="11 12">
    <name type="scientific">Prototheca wickerhamii</name>
    <dbReference type="NCBI Taxonomy" id="3111"/>
    <lineage>
        <taxon>Eukaryota</taxon>
        <taxon>Viridiplantae</taxon>
        <taxon>Chlorophyta</taxon>
        <taxon>core chlorophytes</taxon>
        <taxon>Trebouxiophyceae</taxon>
        <taxon>Chlorellales</taxon>
        <taxon>Chlorellaceae</taxon>
        <taxon>Prototheca</taxon>
    </lineage>
</organism>
<dbReference type="GO" id="GO:0005777">
    <property type="term" value="C:peroxisome"/>
    <property type="evidence" value="ECO:0007669"/>
    <property type="project" value="TreeGrafter"/>
</dbReference>
<name>A0AAD9IGC0_PROWI</name>
<reference evidence="11" key="1">
    <citation type="submission" date="2021-01" db="EMBL/GenBank/DDBJ databases">
        <authorList>
            <person name="Eckstrom K.M.E."/>
        </authorList>
    </citation>
    <scope>NUCLEOTIDE SEQUENCE</scope>
    <source>
        <strain evidence="11">UVCC 0001</strain>
    </source>
</reference>
<dbReference type="SUPFAM" id="SSF53720">
    <property type="entry name" value="ALDH-like"/>
    <property type="match status" value="1"/>
</dbReference>
<dbReference type="PROSITE" id="PS00671">
    <property type="entry name" value="D_2_HYDROXYACID_DH_3"/>
    <property type="match status" value="1"/>
</dbReference>
<dbReference type="InterPro" id="IPR000192">
    <property type="entry name" value="Aminotrans_V_dom"/>
</dbReference>
<dbReference type="InterPro" id="IPR016162">
    <property type="entry name" value="Ald_DH_N"/>
</dbReference>
<evidence type="ECO:0000256" key="5">
    <source>
        <dbReference type="ARBA" id="ARBA00022898"/>
    </source>
</evidence>
<dbReference type="EMBL" id="JASFZW010000007">
    <property type="protein sequence ID" value="KAK2077096.1"/>
    <property type="molecule type" value="Genomic_DNA"/>
</dbReference>
<dbReference type="Gene3D" id="3.40.309.10">
    <property type="entry name" value="Aldehyde Dehydrogenase, Chain A, domain 2"/>
    <property type="match status" value="1"/>
</dbReference>
<dbReference type="Proteomes" id="UP001255856">
    <property type="component" value="Unassembled WGS sequence"/>
</dbReference>
<comment type="similarity">
    <text evidence="2">Belongs to the class-V pyridoxal-phosphate-dependent aminotransferase family.</text>
</comment>
<dbReference type="Pfam" id="PF00266">
    <property type="entry name" value="Aminotran_5"/>
    <property type="match status" value="1"/>
</dbReference>
<evidence type="ECO:0000313" key="11">
    <source>
        <dbReference type="EMBL" id="KAK2077096.1"/>
    </source>
</evidence>
<comment type="caution">
    <text evidence="11">The sequence shown here is derived from an EMBL/GenBank/DDBJ whole genome shotgun (WGS) entry which is preliminary data.</text>
</comment>
<dbReference type="InterPro" id="IPR015424">
    <property type="entry name" value="PyrdxlP-dep_Trfase"/>
</dbReference>
<dbReference type="InterPro" id="IPR036291">
    <property type="entry name" value="NAD(P)-bd_dom_sf"/>
</dbReference>
<evidence type="ECO:0000256" key="7">
    <source>
        <dbReference type="RuleBase" id="RU004504"/>
    </source>
</evidence>
<dbReference type="PANTHER" id="PTHR21152">
    <property type="entry name" value="AMINOTRANSFERASE CLASS V"/>
    <property type="match status" value="1"/>
</dbReference>
<dbReference type="GO" id="GO:0016616">
    <property type="term" value="F:oxidoreductase activity, acting on the CH-OH group of donors, NAD or NADP as acceptor"/>
    <property type="evidence" value="ECO:0007669"/>
    <property type="project" value="InterPro"/>
</dbReference>
<dbReference type="GO" id="GO:0008453">
    <property type="term" value="F:alanine-glyoxylate transaminase activity"/>
    <property type="evidence" value="ECO:0007669"/>
    <property type="project" value="TreeGrafter"/>
</dbReference>
<dbReference type="InterPro" id="IPR006140">
    <property type="entry name" value="D-isomer_DH_NAD-bd"/>
</dbReference>
<accession>A0AAD9IGC0</accession>
<keyword evidence="3" id="KW-0032">Aminotransferase</keyword>
<dbReference type="InterPro" id="IPR016163">
    <property type="entry name" value="Ald_DH_C"/>
</dbReference>
<evidence type="ECO:0000256" key="1">
    <source>
        <dbReference type="ARBA" id="ARBA00001933"/>
    </source>
</evidence>
<dbReference type="FunFam" id="3.40.640.10:FF:000054">
    <property type="entry name" value="Serine--glyoxylate aminotransferase"/>
    <property type="match status" value="1"/>
</dbReference>
<dbReference type="SUPFAM" id="SSF51735">
    <property type="entry name" value="NAD(P)-binding Rossmann-fold domains"/>
    <property type="match status" value="1"/>
</dbReference>
<dbReference type="PANTHER" id="PTHR21152:SF24">
    <property type="entry name" value="ALANINE--GLYOXYLATE AMINOTRANSFERASE 1"/>
    <property type="match status" value="1"/>
</dbReference>
<dbReference type="SUPFAM" id="SSF52283">
    <property type="entry name" value="Formate/glycerate dehydrogenase catalytic domain-like"/>
    <property type="match status" value="1"/>
</dbReference>
<dbReference type="CDD" id="cd05301">
    <property type="entry name" value="GDH"/>
    <property type="match status" value="1"/>
</dbReference>
<dbReference type="GO" id="GO:0019265">
    <property type="term" value="P:glycine biosynthetic process, by transamination of glyoxylate"/>
    <property type="evidence" value="ECO:0007669"/>
    <property type="project" value="TreeGrafter"/>
</dbReference>
<dbReference type="InterPro" id="IPR016161">
    <property type="entry name" value="Ald_DH/histidinol_DH"/>
</dbReference>
<dbReference type="InterPro" id="IPR029753">
    <property type="entry name" value="D-isomer_DH_CS"/>
</dbReference>
<sequence>MNVQSQNHRDAWFAPFFKDVLSSVKPVFGTELGTPFIFPGTGTGGWEAALTNTLSPGDRIVTFRYGMFSHLWIDMMQRLGLDVTVIESRWGDGADEARLEEVLRADAGGSIRAVAMVHNETATGVTSDVAGVRAAMDRAGHSALLLVDGVSSIGALPFEFDAWGVDVAVTGSQKALSLPTGLAIVVASQRALEARASATLRRVYYDFEDMLKTNPAGAVPYTPVLPLLHGLRASLRLLGAEGLANVYARHRRLAEGARAAARAWGLPLLCREPRWQSDTLTVIEAPPGVDSQKLVDLAYAKYNLSLGLGLAEVKGKVFRIGHLGNMDELMLAGRSRASRWSCATWATRGVGAALEVWQREKDLIPTREHLTYNEGGEQRVLVTKPLPGDDWIKVLTAAGARVDVCQDREILDNQTIRRLIGDRCDAVIGQLTEDWSDELFGELSKAGGKAYCNFAVGYNNVVLADATKHGIAVGNTPGVLTEATAELGSALTLATARRVVEAEQFMRSGQYKGFLPDLFVGKRLQGKTLGIVGMGRIGLAYTKMMVEGHKMNLVYTSHHSKPAVLSYFREYGRFLESQGDKAITVEEADLETVLRTADVVSIHCALTPETTHLIGKRELEMMKPDAMLINTARGPHVDEKALVRHLQSNPSFSAGLDVYEDEPLMAPGLAECENAVLLPHIASATLWTRSGMVLVERIPETPLEEVDRVVAALKARAPAWVAVDTAERARLLRACIPTTRQAADEGAAVEERLKGSYGGGRAEAMLNWVPILIALNELAQAMEAGGQPAVNGVRRRPDGQVLVDVWPRGLDAVANRGCRGTLWIEPGQEPTQGALYRAKAAGQGPAPSVSLVLGAGNQVSVAVCDILHKLFVEDAVVVCKMNPVNEALGPAVRHALGPLVDAGVVELVYGAAQVGRHLCEHPDVASIHLTGSAATYDAIVWQGQPKEGEPPCRKEVGAELGCVTPYFVVPGPWTAGEVDYHAGTVAAALTQNAGHNCLKAELLVLDAAWELRDAFLAALRRRLGAAPRRVAWYPGSKDRQDAFRRKFGERVEELGAETGAPATPWLLATGLDPDTADAEHENWCGVLQEVALPGTNGDASLFLRKAAEFASERAWGSLSAGVIVHPATRAQYPEAVDAFLASLRYGAIAVNCPTMLNYLNTSLPWGAFPGNPATDIGSGNCYVHNTRLFDHVQKGVVEAPFVIKPTPVWLGPPNAALAPLALDFFAAPSVWRLLKLVYRSIRG</sequence>
<protein>
    <submittedName>
        <fullName evidence="11">Uncharacterized protein</fullName>
    </submittedName>
</protein>
<evidence type="ECO:0000256" key="3">
    <source>
        <dbReference type="ARBA" id="ARBA00022576"/>
    </source>
</evidence>
<evidence type="ECO:0000256" key="4">
    <source>
        <dbReference type="ARBA" id="ARBA00022679"/>
    </source>
</evidence>
<feature type="domain" description="Aldehyde dehydrogenase" evidence="8">
    <location>
        <begin position="899"/>
        <end position="1022"/>
    </location>
</feature>
<feature type="domain" description="D-isomer specific 2-hydroxyacid dehydrogenase NAD-binding" evidence="10">
    <location>
        <begin position="490"/>
        <end position="682"/>
    </location>
</feature>
<keyword evidence="6" id="KW-0560">Oxidoreductase</keyword>
<evidence type="ECO:0000256" key="6">
    <source>
        <dbReference type="ARBA" id="ARBA00023002"/>
    </source>
</evidence>
<keyword evidence="4" id="KW-0808">Transferase</keyword>
<dbReference type="GO" id="GO:0004760">
    <property type="term" value="F:L-serine-pyruvate transaminase activity"/>
    <property type="evidence" value="ECO:0007669"/>
    <property type="project" value="TreeGrafter"/>
</dbReference>
<dbReference type="AlphaFoldDB" id="A0AAD9IGC0"/>
<dbReference type="Gene3D" id="3.40.640.10">
    <property type="entry name" value="Type I PLP-dependent aspartate aminotransferase-like (Major domain)"/>
    <property type="match status" value="1"/>
</dbReference>
<keyword evidence="12" id="KW-1185">Reference proteome</keyword>
<dbReference type="GO" id="GO:0051287">
    <property type="term" value="F:NAD binding"/>
    <property type="evidence" value="ECO:0007669"/>
    <property type="project" value="InterPro"/>
</dbReference>
<dbReference type="InterPro" id="IPR015422">
    <property type="entry name" value="PyrdxlP-dep_Trfase_small"/>
</dbReference>
<evidence type="ECO:0000259" key="9">
    <source>
        <dbReference type="Pfam" id="PF00266"/>
    </source>
</evidence>